<dbReference type="EC" id="2.1.1.-" evidence="3"/>
<name>A0A9E8HKX4_9ALTE</name>
<dbReference type="InterPro" id="IPR007213">
    <property type="entry name" value="Ppm1/Ppm2/Tcmp"/>
</dbReference>
<dbReference type="Proteomes" id="UP001164472">
    <property type="component" value="Chromosome"/>
</dbReference>
<dbReference type="Pfam" id="PF04072">
    <property type="entry name" value="LCM"/>
    <property type="match status" value="1"/>
</dbReference>
<dbReference type="Gene3D" id="3.40.50.150">
    <property type="entry name" value="Vaccinia Virus protein VP39"/>
    <property type="match status" value="1"/>
</dbReference>
<dbReference type="GO" id="GO:0008168">
    <property type="term" value="F:methyltransferase activity"/>
    <property type="evidence" value="ECO:0007669"/>
    <property type="project" value="UniProtKB-KW"/>
</dbReference>
<evidence type="ECO:0000313" key="3">
    <source>
        <dbReference type="EMBL" id="UZW75237.1"/>
    </source>
</evidence>
<dbReference type="InterPro" id="IPR029063">
    <property type="entry name" value="SAM-dependent_MTases_sf"/>
</dbReference>
<dbReference type="PANTHER" id="PTHR43619:SF2">
    <property type="entry name" value="S-ADENOSYL-L-METHIONINE-DEPENDENT METHYLTRANSFERASES SUPERFAMILY PROTEIN"/>
    <property type="match status" value="1"/>
</dbReference>
<protein>
    <submittedName>
        <fullName evidence="3">Class I SAM-dependent methyltransferase</fullName>
        <ecNumber evidence="3">2.1.1.-</ecNumber>
    </submittedName>
</protein>
<evidence type="ECO:0000256" key="1">
    <source>
        <dbReference type="ARBA" id="ARBA00022603"/>
    </source>
</evidence>
<gene>
    <name evidence="3" type="ORF">NNL22_01110</name>
</gene>
<evidence type="ECO:0000256" key="2">
    <source>
        <dbReference type="ARBA" id="ARBA00022679"/>
    </source>
</evidence>
<proteinExistence type="predicted"/>
<sequence length="288" mass="32758">MKSSAIKDKSPVSLTGHFTGYVWCNHYLSPTSFSSVLGRIMYYGSRPADWLTQKAIGVNLESMLLQRHCLIDELVNQAIEEGVTQIVEVASGLSARSLRTLTLYADNSLRYIEADLPDMVIWKKKRLKRAKFNDERFKIAECNILREEGVLSIEHLLSTLDKKQKTLIITEGLVNYFPLNVIESFWTRLAYALAPFDQAHYLFEIWPKVPDHPFAPVIFSTQKVIEFITRQEVPLHYTSDRQIKSALEGCGFSNATVINPDKEGITMPQAKVTRMTTPTLFRVVKAKA</sequence>
<keyword evidence="4" id="KW-1185">Reference proteome</keyword>
<dbReference type="EMBL" id="CP101527">
    <property type="protein sequence ID" value="UZW75237.1"/>
    <property type="molecule type" value="Genomic_DNA"/>
</dbReference>
<dbReference type="RefSeq" id="WP_251810942.1">
    <property type="nucleotide sequence ID" value="NZ_CP101527.1"/>
</dbReference>
<evidence type="ECO:0000313" key="4">
    <source>
        <dbReference type="Proteomes" id="UP001164472"/>
    </source>
</evidence>
<keyword evidence="1 3" id="KW-0489">Methyltransferase</keyword>
<dbReference type="PANTHER" id="PTHR43619">
    <property type="entry name" value="S-ADENOSYL-L-METHIONINE-DEPENDENT METHYLTRANSFERASE YKTD-RELATED"/>
    <property type="match status" value="1"/>
</dbReference>
<dbReference type="GO" id="GO:0032259">
    <property type="term" value="P:methylation"/>
    <property type="evidence" value="ECO:0007669"/>
    <property type="project" value="UniProtKB-KW"/>
</dbReference>
<keyword evidence="2 3" id="KW-0808">Transferase</keyword>
<dbReference type="SUPFAM" id="SSF53335">
    <property type="entry name" value="S-adenosyl-L-methionine-dependent methyltransferases"/>
    <property type="match status" value="1"/>
</dbReference>
<dbReference type="KEGG" id="asem:NNL22_01110"/>
<dbReference type="AlphaFoldDB" id="A0A9E8HKX4"/>
<accession>A0A9E8HKX4</accession>
<reference evidence="3" key="1">
    <citation type="submission" date="2022-07" db="EMBL/GenBank/DDBJ databases">
        <title>Alkalimarinus sp. nov., isolated from gut of a Alitta virens.</title>
        <authorList>
            <person name="Yang A.I."/>
            <person name="Shin N.-R."/>
        </authorList>
    </citation>
    <scope>NUCLEOTIDE SEQUENCE</scope>
    <source>
        <strain evidence="3">FA028</strain>
    </source>
</reference>
<organism evidence="3 4">
    <name type="scientific">Alkalimarinus sediminis</name>
    <dbReference type="NCBI Taxonomy" id="1632866"/>
    <lineage>
        <taxon>Bacteria</taxon>
        <taxon>Pseudomonadati</taxon>
        <taxon>Pseudomonadota</taxon>
        <taxon>Gammaproteobacteria</taxon>
        <taxon>Alteromonadales</taxon>
        <taxon>Alteromonadaceae</taxon>
        <taxon>Alkalimarinus</taxon>
    </lineage>
</organism>